<dbReference type="Pfam" id="PF00903">
    <property type="entry name" value="Glyoxalase"/>
    <property type="match status" value="1"/>
</dbReference>
<organism evidence="2 3">
    <name type="scientific">Bradyrhizobium jicamae</name>
    <dbReference type="NCBI Taxonomy" id="280332"/>
    <lineage>
        <taxon>Bacteria</taxon>
        <taxon>Pseudomonadati</taxon>
        <taxon>Pseudomonadota</taxon>
        <taxon>Alphaproteobacteria</taxon>
        <taxon>Hyphomicrobiales</taxon>
        <taxon>Nitrobacteraceae</taxon>
        <taxon>Bradyrhizobium</taxon>
    </lineage>
</organism>
<dbReference type="InterPro" id="IPR037523">
    <property type="entry name" value="VOC_core"/>
</dbReference>
<name>A0ABS5FWY7_9BRAD</name>
<dbReference type="InterPro" id="IPR004360">
    <property type="entry name" value="Glyas_Fos-R_dOase_dom"/>
</dbReference>
<evidence type="ECO:0000313" key="3">
    <source>
        <dbReference type="Proteomes" id="UP001315278"/>
    </source>
</evidence>
<dbReference type="Proteomes" id="UP001315278">
    <property type="component" value="Unassembled WGS sequence"/>
</dbReference>
<dbReference type="PROSITE" id="PS51819">
    <property type="entry name" value="VOC"/>
    <property type="match status" value="1"/>
</dbReference>
<protein>
    <submittedName>
        <fullName evidence="2">VOC family protein</fullName>
    </submittedName>
</protein>
<feature type="domain" description="VOC" evidence="1">
    <location>
        <begin position="16"/>
        <end position="152"/>
    </location>
</feature>
<dbReference type="PANTHER" id="PTHR43279:SF1">
    <property type="entry name" value="CATECHOL-2,3-DIOXYGENASE"/>
    <property type="match status" value="1"/>
</dbReference>
<dbReference type="Gene3D" id="3.10.180.10">
    <property type="entry name" value="2,3-Dihydroxybiphenyl 1,2-Dioxygenase, domain 1"/>
    <property type="match status" value="1"/>
</dbReference>
<dbReference type="SUPFAM" id="SSF54593">
    <property type="entry name" value="Glyoxalase/Bleomycin resistance protein/Dihydroxybiphenyl dioxygenase"/>
    <property type="match status" value="1"/>
</dbReference>
<dbReference type="RefSeq" id="WP_212495430.1">
    <property type="nucleotide sequence ID" value="NZ_JAFCJH010000079.1"/>
</dbReference>
<reference evidence="3" key="1">
    <citation type="journal article" date="2021" name="ISME J.">
        <title>Evolutionary origin and ecological implication of a unique nif island in free-living Bradyrhizobium lineages.</title>
        <authorList>
            <person name="Tao J."/>
        </authorList>
    </citation>
    <scope>NUCLEOTIDE SEQUENCE [LARGE SCALE GENOMIC DNA]</scope>
    <source>
        <strain evidence="3">SZCCT0434</strain>
    </source>
</reference>
<dbReference type="InterPro" id="IPR029068">
    <property type="entry name" value="Glyas_Bleomycin-R_OHBP_Dase"/>
</dbReference>
<comment type="caution">
    <text evidence="2">The sequence shown here is derived from an EMBL/GenBank/DDBJ whole genome shotgun (WGS) entry which is preliminary data.</text>
</comment>
<evidence type="ECO:0000259" key="1">
    <source>
        <dbReference type="PROSITE" id="PS51819"/>
    </source>
</evidence>
<dbReference type="PANTHER" id="PTHR43279">
    <property type="entry name" value="CATECHOL-2,3-DIOXYGENASE"/>
    <property type="match status" value="1"/>
</dbReference>
<gene>
    <name evidence="2" type="ORF">JQ615_39055</name>
</gene>
<sequence>MESTEAVGHEPAIPVGVNHVVLNVRNMDESHQFWTDVVGLRLVGEYRQRPGRPPTPRMRFYNGSGTAVVHHHDLALVENPNLPAPPAEWKMWDMPIAVNHIAITFPSREAWLNRLAYLQARGVKFDRRIDHGMTHSLYLHDPNGYGVELVYDLPREVWENDIDAALNFAELRPNEGAEALIDRTDVPRFGRPS</sequence>
<dbReference type="EMBL" id="JAFCJH010000079">
    <property type="protein sequence ID" value="MBR0801364.1"/>
    <property type="molecule type" value="Genomic_DNA"/>
</dbReference>
<evidence type="ECO:0000313" key="2">
    <source>
        <dbReference type="EMBL" id="MBR0801364.1"/>
    </source>
</evidence>
<accession>A0ABS5FWY7</accession>
<keyword evidence="3" id="KW-1185">Reference proteome</keyword>
<proteinExistence type="predicted"/>